<evidence type="ECO:0008006" key="3">
    <source>
        <dbReference type="Google" id="ProtNLM"/>
    </source>
</evidence>
<protein>
    <recommendedName>
        <fullName evidence="3">HTH cro/C1-type domain-containing protein</fullName>
    </recommendedName>
</protein>
<dbReference type="STRING" id="675635.Psed_5747"/>
<proteinExistence type="predicted"/>
<dbReference type="InterPro" id="IPR010982">
    <property type="entry name" value="Lambda_DNA-bd_dom_sf"/>
</dbReference>
<organism evidence="1 2">
    <name type="scientific">Pseudonocardia dioxanivorans (strain ATCC 55486 / DSM 44775 / JCM 13855 / CB1190)</name>
    <dbReference type="NCBI Taxonomy" id="675635"/>
    <lineage>
        <taxon>Bacteria</taxon>
        <taxon>Bacillati</taxon>
        <taxon>Actinomycetota</taxon>
        <taxon>Actinomycetes</taxon>
        <taxon>Pseudonocardiales</taxon>
        <taxon>Pseudonocardiaceae</taxon>
        <taxon>Pseudonocardia</taxon>
    </lineage>
</organism>
<evidence type="ECO:0000313" key="1">
    <source>
        <dbReference type="EMBL" id="AEA27874.1"/>
    </source>
</evidence>
<gene>
    <name evidence="1" type="ordered locus">Psed_5747</name>
</gene>
<dbReference type="SUPFAM" id="SSF47413">
    <property type="entry name" value="lambda repressor-like DNA-binding domains"/>
    <property type="match status" value="1"/>
</dbReference>
<reference evidence="1 2" key="1">
    <citation type="journal article" date="2011" name="J. Bacteriol.">
        <title>Genome sequence of the 1,4-dioxane-degrading Pseudonocardia dioxanivorans strain CB1190.</title>
        <authorList>
            <person name="Sales C.M."/>
            <person name="Mahendra S."/>
            <person name="Grostern A."/>
            <person name="Parales R.E."/>
            <person name="Goodwin L.A."/>
            <person name="Woyke T."/>
            <person name="Nolan M."/>
            <person name="Lapidus A."/>
            <person name="Chertkov O."/>
            <person name="Ovchinnikova G."/>
            <person name="Sczyrba A."/>
            <person name="Alvarez-Cohen L."/>
        </authorList>
    </citation>
    <scope>NUCLEOTIDE SEQUENCE [LARGE SCALE GENOMIC DNA]</scope>
    <source>
        <strain evidence="2">ATCC 55486 / DSM 44775 / JCM 13855 / CB1190</strain>
    </source>
</reference>
<evidence type="ECO:0000313" key="2">
    <source>
        <dbReference type="Proteomes" id="UP000007809"/>
    </source>
</evidence>
<dbReference type="AlphaFoldDB" id="F4D186"/>
<dbReference type="Gene3D" id="1.10.260.40">
    <property type="entry name" value="lambda repressor-like DNA-binding domains"/>
    <property type="match status" value="1"/>
</dbReference>
<dbReference type="GO" id="GO:0003677">
    <property type="term" value="F:DNA binding"/>
    <property type="evidence" value="ECO:0007669"/>
    <property type="project" value="InterPro"/>
</dbReference>
<dbReference type="Proteomes" id="UP000007809">
    <property type="component" value="Chromosome"/>
</dbReference>
<dbReference type="KEGG" id="pdx:Psed_5747"/>
<name>F4D186_PSEUX</name>
<dbReference type="EMBL" id="CP002593">
    <property type="protein sequence ID" value="AEA27874.1"/>
    <property type="molecule type" value="Genomic_DNA"/>
</dbReference>
<accession>F4D186</accession>
<dbReference type="RefSeq" id="WP_013677773.1">
    <property type="nucleotide sequence ID" value="NC_015312.1"/>
</dbReference>
<sequence>MHETVTAASVAANVRAELARAGLSARQLAEALGENRGWAHRRLSLRDPKPFEIDELARVATHLQVPLSRLIEPVDAADQPREEIRGAR</sequence>
<dbReference type="HOGENOM" id="CLU_2466743_0_0_11"/>
<keyword evidence="2" id="KW-1185">Reference proteome</keyword>